<name>A0A1M6IH46_9FIRM</name>
<dbReference type="InterPro" id="IPR021352">
    <property type="entry name" value="DUF2971"/>
</dbReference>
<protein>
    <recommendedName>
        <fullName evidence="3">DUF2971 domain-containing protein</fullName>
    </recommendedName>
</protein>
<dbReference type="OrthoDB" id="190848at2"/>
<dbReference type="STRING" id="1122184.SAMN02745176_03252"/>
<sequence>MEWFKEFLRLYFRVGIEEAYKFKYRNIPSKLYKYQPYKENRISAIINKKLWFSMPKDMNDPFDCRGVCWNTDEIENFLKTRVHKDKIKEFDSIDSIVEGAIASLRNNIKISCFSEELFSMPMWSHYADNHIGFCIEYDFTRLSYENDLTKYLFPVGYDSRRYDITNLFKKTFNEPYDPRVILLCFLMNLKHSSWSYEKEWRIIKMRLPEEKEFTSGLEDCPLKPTAIYLGVNFDKNEVHSVKEKLKNFDIPIYVLKVSNSEFFEMELESIN</sequence>
<dbReference type="Proteomes" id="UP000184442">
    <property type="component" value="Unassembled WGS sequence"/>
</dbReference>
<evidence type="ECO:0008006" key="3">
    <source>
        <dbReference type="Google" id="ProtNLM"/>
    </source>
</evidence>
<evidence type="ECO:0000313" key="2">
    <source>
        <dbReference type="Proteomes" id="UP000184442"/>
    </source>
</evidence>
<dbReference type="RefSeq" id="WP_073027592.1">
    <property type="nucleotide sequence ID" value="NZ_FQZS01000032.1"/>
</dbReference>
<dbReference type="AlphaFoldDB" id="A0A1M6IH46"/>
<dbReference type="EMBL" id="FQZS01000032">
    <property type="protein sequence ID" value="SHJ33686.1"/>
    <property type="molecule type" value="Genomic_DNA"/>
</dbReference>
<gene>
    <name evidence="1" type="ORF">SAMN02745176_03252</name>
</gene>
<accession>A0A1M6IH46</accession>
<dbReference type="Pfam" id="PF11185">
    <property type="entry name" value="DUF2971"/>
    <property type="match status" value="1"/>
</dbReference>
<organism evidence="1 2">
    <name type="scientific">Lutispora thermophila DSM 19022</name>
    <dbReference type="NCBI Taxonomy" id="1122184"/>
    <lineage>
        <taxon>Bacteria</taxon>
        <taxon>Bacillati</taxon>
        <taxon>Bacillota</taxon>
        <taxon>Clostridia</taxon>
        <taxon>Lutisporales</taxon>
        <taxon>Lutisporaceae</taxon>
        <taxon>Lutispora</taxon>
    </lineage>
</organism>
<proteinExistence type="predicted"/>
<reference evidence="1 2" key="1">
    <citation type="submission" date="2016-11" db="EMBL/GenBank/DDBJ databases">
        <authorList>
            <person name="Jaros S."/>
            <person name="Januszkiewicz K."/>
            <person name="Wedrychowicz H."/>
        </authorList>
    </citation>
    <scope>NUCLEOTIDE SEQUENCE [LARGE SCALE GENOMIC DNA]</scope>
    <source>
        <strain evidence="1 2">DSM 19022</strain>
    </source>
</reference>
<evidence type="ECO:0000313" key="1">
    <source>
        <dbReference type="EMBL" id="SHJ33686.1"/>
    </source>
</evidence>
<keyword evidence="2" id="KW-1185">Reference proteome</keyword>